<organism evidence="1 2">
    <name type="scientific">Trifolium pratense</name>
    <name type="common">Red clover</name>
    <dbReference type="NCBI Taxonomy" id="57577"/>
    <lineage>
        <taxon>Eukaryota</taxon>
        <taxon>Viridiplantae</taxon>
        <taxon>Streptophyta</taxon>
        <taxon>Embryophyta</taxon>
        <taxon>Tracheophyta</taxon>
        <taxon>Spermatophyta</taxon>
        <taxon>Magnoliopsida</taxon>
        <taxon>eudicotyledons</taxon>
        <taxon>Gunneridae</taxon>
        <taxon>Pentapetalae</taxon>
        <taxon>rosids</taxon>
        <taxon>fabids</taxon>
        <taxon>Fabales</taxon>
        <taxon>Fabaceae</taxon>
        <taxon>Papilionoideae</taxon>
        <taxon>50 kb inversion clade</taxon>
        <taxon>NPAAA clade</taxon>
        <taxon>Hologalegina</taxon>
        <taxon>IRL clade</taxon>
        <taxon>Trifolieae</taxon>
        <taxon>Trifolium</taxon>
    </lineage>
</organism>
<comment type="caution">
    <text evidence="1">The sequence shown here is derived from an EMBL/GenBank/DDBJ whole genome shotgun (WGS) entry which is preliminary data.</text>
</comment>
<accession>A0ACB0KN81</accession>
<sequence>MAKAYDRVEWDFLEATLSTMGFPSTMVATIMKCVKTVKFSILINGHPSQEFYPQRGLRQGDPLSPYLFIICADVLSGLITKAQKEKLIHGVTICQGAPDISHLFFADDSLIFCRSNTKEVSTIQNIIQTYQKASGQLVNLAKSEMVFSKGVPNNTKQDVSNILPMQIQNKFSKYLGMPIALGRSKKQIFNFIQEKIWKKLKGWKEKHLSFAGRGTLIKAVAQAIPTYLMSSFLIPKGACDQLEQMICNFWWGSSTDHRKIHWIKWSKVCTQKKQGGMGFRDLRAFNEALLAKQGWRQITQPNSLVSQILKAKYYPKGDFLTATHKQNMSYTWRSILQASWVIKKGSYWTIGSGQDINIWEDNWIQQKGNSNGTSSKPNNCGLTKVKELMDNNYNEWNASIINQVFNPYEAQMILQIPILDKTQPDTLTWDGTRDGIYSVKSGYHAIIDWANNSNSNNATSSNCSMEIWKVLWKLNVPPKHSHLIWRSLRNAIPVKGSLFKRGIRCDPLCPRCLDHVETIQHVFMDCEWTKKVWFASPLTLNLNLNYLTEFYDWITYMVNNTDKECMEKIVAIIYEIWNARNQLVFQEKDLPPQEISAIALRRLHEYQTYGEKQIPFQNPMAKGCSNNTRWSPPLRDILKANVDAHLSSDGHWFSGMVLRRSDGSIVGAATRSHKGSSEILMGEALGLNDVLDWLEKIDEHQVILEMDSQTIVKAIREKAIVRKNWGRVVRRCIGFLGENPNADIRWVPRSANRAAHEMAKWAEHEPNSEWSNCVPTCIWPFIQKDKGSVTPV</sequence>
<protein>
    <submittedName>
        <fullName evidence="1">Uncharacterized protein</fullName>
    </submittedName>
</protein>
<gene>
    <name evidence="1" type="ORF">MILVUS5_LOCUS24349</name>
</gene>
<dbReference type="EMBL" id="CASHSV030000311">
    <property type="protein sequence ID" value="CAJ2657867.1"/>
    <property type="molecule type" value="Genomic_DNA"/>
</dbReference>
<evidence type="ECO:0000313" key="2">
    <source>
        <dbReference type="Proteomes" id="UP001177021"/>
    </source>
</evidence>
<dbReference type="Proteomes" id="UP001177021">
    <property type="component" value="Unassembled WGS sequence"/>
</dbReference>
<reference evidence="1" key="1">
    <citation type="submission" date="2023-10" db="EMBL/GenBank/DDBJ databases">
        <authorList>
            <person name="Rodriguez Cubillos JULIANA M."/>
            <person name="De Vega J."/>
        </authorList>
    </citation>
    <scope>NUCLEOTIDE SEQUENCE</scope>
</reference>
<evidence type="ECO:0000313" key="1">
    <source>
        <dbReference type="EMBL" id="CAJ2657867.1"/>
    </source>
</evidence>
<keyword evidence="2" id="KW-1185">Reference proteome</keyword>
<name>A0ACB0KN81_TRIPR</name>
<proteinExistence type="predicted"/>